<proteinExistence type="predicted"/>
<keyword evidence="1" id="KW-0812">Transmembrane</keyword>
<evidence type="ECO:0000313" key="2">
    <source>
        <dbReference type="EnsemblMetazoa" id="MESCA010209-PA"/>
    </source>
</evidence>
<dbReference type="HOGENOM" id="CLU_2239663_0_0_1"/>
<reference evidence="2" key="2">
    <citation type="submission" date="2015-06" db="UniProtKB">
        <authorList>
            <consortium name="EnsemblMetazoa"/>
        </authorList>
    </citation>
    <scope>IDENTIFICATION</scope>
</reference>
<evidence type="ECO:0000256" key="1">
    <source>
        <dbReference type="SAM" id="Phobius"/>
    </source>
</evidence>
<dbReference type="EMBL" id="CAQQ02388917">
    <property type="status" value="NOT_ANNOTATED_CDS"/>
    <property type="molecule type" value="Genomic_DNA"/>
</dbReference>
<sequence>MTVEESSFFLKVAFVSSVSKEKCSSDNRNSGKVTVEELSFFRYYPIADYDSPHITTVQKCRRQCLSGSRTLTDQLLQGPVGIGIGVVFGFLYGLALVVLPSRRSQ</sequence>
<dbReference type="EnsemblMetazoa" id="MESCA010209-RA">
    <property type="protein sequence ID" value="MESCA010209-PA"/>
    <property type="gene ID" value="MESCA010209"/>
</dbReference>
<keyword evidence="1" id="KW-0472">Membrane</keyword>
<organism evidence="2 3">
    <name type="scientific">Megaselia scalaris</name>
    <name type="common">Humpbacked fly</name>
    <name type="synonym">Phora scalaris</name>
    <dbReference type="NCBI Taxonomy" id="36166"/>
    <lineage>
        <taxon>Eukaryota</taxon>
        <taxon>Metazoa</taxon>
        <taxon>Ecdysozoa</taxon>
        <taxon>Arthropoda</taxon>
        <taxon>Hexapoda</taxon>
        <taxon>Insecta</taxon>
        <taxon>Pterygota</taxon>
        <taxon>Neoptera</taxon>
        <taxon>Endopterygota</taxon>
        <taxon>Diptera</taxon>
        <taxon>Brachycera</taxon>
        <taxon>Muscomorpha</taxon>
        <taxon>Platypezoidea</taxon>
        <taxon>Phoridae</taxon>
        <taxon>Megaseliini</taxon>
        <taxon>Megaselia</taxon>
    </lineage>
</organism>
<reference evidence="3" key="1">
    <citation type="submission" date="2013-02" db="EMBL/GenBank/DDBJ databases">
        <authorList>
            <person name="Hughes D."/>
        </authorList>
    </citation>
    <scope>NUCLEOTIDE SEQUENCE</scope>
    <source>
        <strain>Durham</strain>
        <strain evidence="3">NC isolate 2 -- Noor lab</strain>
    </source>
</reference>
<dbReference type="AlphaFoldDB" id="T1H1Y5"/>
<dbReference type="STRING" id="36166.T1H1Y5"/>
<keyword evidence="3" id="KW-1185">Reference proteome</keyword>
<accession>T1H1Y5</accession>
<dbReference type="Proteomes" id="UP000015102">
    <property type="component" value="Unassembled WGS sequence"/>
</dbReference>
<evidence type="ECO:0000313" key="3">
    <source>
        <dbReference type="Proteomes" id="UP000015102"/>
    </source>
</evidence>
<dbReference type="EMBL" id="CAQQ02388918">
    <property type="status" value="NOT_ANNOTATED_CDS"/>
    <property type="molecule type" value="Genomic_DNA"/>
</dbReference>
<keyword evidence="1" id="KW-1133">Transmembrane helix</keyword>
<protein>
    <submittedName>
        <fullName evidence="2">Uncharacterized protein</fullName>
    </submittedName>
</protein>
<feature type="transmembrane region" description="Helical" evidence="1">
    <location>
        <begin position="80"/>
        <end position="99"/>
    </location>
</feature>
<name>T1H1Y5_MEGSC</name>